<sequence>MESLLGSRSLGEESLQMWDLNKRLEAYLARVKYLEEENELLKAEIQSLRVSPQESSWRGKYEEEVAALRATLDQAFREKHTAELARDSLHEEVQQAKSRCQKERSAQEEAKKLLSVSKKELEEEKRAQLWLREKAVQLEKEVGALAQAHQEEMAALDRETTGLSWSLDSFRAPPPAVGFQPVEVEDYAKRLSGIWKGAVETYKTEVSQLEASLCEAKENLWRATEGNRQNQLQLQQLEKELASLKRQKEMLEESLAQQWQHQHGEAEKLQLALEALEEEKQSLRVQIAQVLEDRQHLMHLKMSLSLEVATYRTLLEAESTRLQLPTTDFKISSALRGSKREASHSKLQGGSLDKGHLGSWELKLSPTRLMKASGKPRPLTNQAESLAISLGALPPQSCRSAGVREFQKANDVLQSQPSKHVDLALNQKEASEAPPFKMGSPQQSKQIAATTTEMVSPSFFHEIPPGQNSISLRVADASEKLGSSMEKRCQEEDEGRNDGTANPVEAEGTGEKAEPCEEKEEEEEKRPNEEPPGRTSIQNLLSPTPLITEALETAIKEVNGEGVCLDSSALRVSEAQPSAPFTHPLPREEENRDAWSPSREALEEAAQKVHEGQKGDVQLAARPEDVEDSQHATEVHGGQEACPEQHRGEGGGEGGLWVSWDAESSSSPLGAELPKEEQSREQIATGVVPAADETELDKDARPSSQTGGAGTEEPPTLVSVEQRDDSEEAYQGTPSRSHLEKEALAQKESWQPSPSPTDHHRGAAGGHPEEVDGGVEDLEVVSTEALHLSEDEERRVLWSPSQENEEEEEYDDLQAEMLGAEFLQEGGFAVDHLSPLSHTALSVAGCKELLCLQVEQEKLQEQDALLRGIDLASPDALGPEAFSAEETIPRDRNSAARREDNALAGEARATGCRSAEEEKEETVREESPRDREGPAEENNLGDTDGRERESVSEVETVGQPALHKEEDNWRNEDTEEPERFPDMDNMEHKDLREENNLGMEDTVEQEGFSSVEIVGYKIVHEEENNLGNEDIMEQKGFSDVENTGQGDIQEIEEKIENEAIIDKEIFLDMENVGCKDINKEENHLGNEDTVEQDGFPDVENIGYQGLQAEENNLEKENAMDGESFSDGESSRHKTLHKEEDSARNEDTGEQGGLSVGDNIGDFQREGEVLGDEETMEKTGHQGLQEEEDPLENEGTDKQEAFSDLEMIRPHVATCQPDIALQEENILGQENSEQEQTEEEKANHSKDQLPTEQKREEEDITVVSPVAEGTVMTGEDLNIGIEAAETEEEAAGGRLEIEEMAGHLTTSTLGLEKNSPWWSEAQGGCRTETLVATEQQSVTGGKEEAQSLPTTLVEETPVPDSSQEASAPSETHSNATNGLEAKDHSDPDNHPSQSDYFGSEDSLESLDTSPNATSERNTLEKEGKSSQELLLEETLPDHTPLHMYDEQMLAVRQLSERKEVAELPPVTKDSSGSSEDTQHALEEERQSSPLLLQENGQEQERTEEQSSHHSETAPNSQELPAASQDLEDTASETSGLFQDSKDVHTREVSRRGEESARDSKLLVEESDHQPEAEASQPRSHVEEECKCTADIHEEEKSPNCAGEAEKDSILQEDLLDPRNPQEGAQEEEGGTLDLSDESIEEDEEASKVSPLTSVADLGEIVLEGDVSPGEQRSTAQSKVLTDRLGELQQISQQDHTQEDLFETGPSSKDFPDASTEATVSVSAESMKDSDILEIVEQALEFNQELIKAAEERAEAELSAVGREATRLPEEKGHYASLASLERGESQISADVPKAAPLSAKDPAETNHLQVAIDTNGLQQDASFSDFTKAPELNGIGHLPPSLVEYGGTSTEEIARKTTVPQEFQREEMVQRGIQGPAQTSPKDEAKRTGEDIFLLPEKDRPDHKGPEALGPKDSLSVDIMQAACLKGGKDAEMEALPVLPHFEEEEVLCLEPGQHLKFRAEADEALWPPEDN</sequence>
<evidence type="ECO:0000256" key="5">
    <source>
        <dbReference type="SAM" id="MobiDB-lite"/>
    </source>
</evidence>
<dbReference type="SUPFAM" id="SSF64593">
    <property type="entry name" value="Intermediate filament protein, coiled coil region"/>
    <property type="match status" value="2"/>
</dbReference>
<feature type="region of interest" description="Disordered" evidence="5">
    <location>
        <begin position="1310"/>
        <end position="1724"/>
    </location>
</feature>
<dbReference type="RefSeq" id="XP_020653828.2">
    <property type="nucleotide sequence ID" value="XM_020798169.2"/>
</dbReference>
<evidence type="ECO:0000313" key="7">
    <source>
        <dbReference type="Proteomes" id="UP001652642"/>
    </source>
</evidence>
<feature type="compositionally biased region" description="Basic and acidic residues" evidence="5">
    <location>
        <begin position="1379"/>
        <end position="1388"/>
    </location>
</feature>
<feature type="coiled-coil region" evidence="4">
    <location>
        <begin position="227"/>
        <end position="293"/>
    </location>
</feature>
<dbReference type="Gene3D" id="1.20.5.170">
    <property type="match status" value="1"/>
</dbReference>
<dbReference type="InterPro" id="IPR039008">
    <property type="entry name" value="IF_rod_dom"/>
</dbReference>
<dbReference type="GO" id="GO:0030844">
    <property type="term" value="P:positive regulation of intermediate filament depolymerization"/>
    <property type="evidence" value="ECO:0007669"/>
    <property type="project" value="TreeGrafter"/>
</dbReference>
<feature type="compositionally biased region" description="Basic and acidic residues" evidence="5">
    <location>
        <begin position="1497"/>
        <end position="1510"/>
    </location>
</feature>
<feature type="compositionally biased region" description="Polar residues" evidence="5">
    <location>
        <begin position="1669"/>
        <end position="1678"/>
    </location>
</feature>
<evidence type="ECO:0000256" key="1">
    <source>
        <dbReference type="ARBA" id="ARBA00022754"/>
    </source>
</evidence>
<dbReference type="OrthoDB" id="8886319at2759"/>
<dbReference type="GeneID" id="110081466"/>
<dbReference type="PANTHER" id="PTHR47051:SF1">
    <property type="entry name" value="NESTIN"/>
    <property type="match status" value="1"/>
</dbReference>
<name>A0A6J0U1R6_9SAUR</name>
<feature type="compositionally biased region" description="Polar residues" evidence="5">
    <location>
        <begin position="1329"/>
        <end position="1338"/>
    </location>
</feature>
<feature type="compositionally biased region" description="Polar residues" evidence="5">
    <location>
        <begin position="1358"/>
        <end position="1376"/>
    </location>
</feature>
<feature type="compositionally biased region" description="Basic and acidic residues" evidence="5">
    <location>
        <begin position="1475"/>
        <end position="1485"/>
    </location>
</feature>
<feature type="compositionally biased region" description="Basic and acidic residues" evidence="5">
    <location>
        <begin position="1578"/>
        <end position="1608"/>
    </location>
</feature>
<feature type="compositionally biased region" description="Acidic residues" evidence="5">
    <location>
        <begin position="1184"/>
        <end position="1193"/>
    </location>
</feature>
<dbReference type="CTD" id="10763"/>
<feature type="compositionally biased region" description="Basic and acidic residues" evidence="5">
    <location>
        <begin position="921"/>
        <end position="934"/>
    </location>
</feature>
<feature type="domain" description="IF rod" evidence="6">
    <location>
        <begin position="13"/>
        <end position="322"/>
    </location>
</feature>
<proteinExistence type="inferred from homology"/>
<feature type="compositionally biased region" description="Basic and acidic residues" evidence="5">
    <location>
        <begin position="962"/>
        <end position="995"/>
    </location>
</feature>
<feature type="compositionally biased region" description="Polar residues" evidence="5">
    <location>
        <begin position="1404"/>
        <end position="1415"/>
    </location>
</feature>
<feature type="compositionally biased region" description="Basic and acidic residues" evidence="5">
    <location>
        <begin position="622"/>
        <end position="634"/>
    </location>
</feature>
<reference evidence="8" key="1">
    <citation type="submission" date="2025-08" db="UniProtKB">
        <authorList>
            <consortium name="RefSeq"/>
        </authorList>
    </citation>
    <scope>IDENTIFICATION</scope>
</reference>
<organism evidence="7 8">
    <name type="scientific">Pogona vitticeps</name>
    <name type="common">central bearded dragon</name>
    <dbReference type="NCBI Taxonomy" id="103695"/>
    <lineage>
        <taxon>Eukaryota</taxon>
        <taxon>Metazoa</taxon>
        <taxon>Chordata</taxon>
        <taxon>Craniata</taxon>
        <taxon>Vertebrata</taxon>
        <taxon>Euteleostomi</taxon>
        <taxon>Lepidosauria</taxon>
        <taxon>Squamata</taxon>
        <taxon>Bifurcata</taxon>
        <taxon>Unidentata</taxon>
        <taxon>Episquamata</taxon>
        <taxon>Toxicofera</taxon>
        <taxon>Iguania</taxon>
        <taxon>Acrodonta</taxon>
        <taxon>Agamidae</taxon>
        <taxon>Amphibolurinae</taxon>
        <taxon>Pogona</taxon>
    </lineage>
</organism>
<feature type="coiled-coil region" evidence="4">
    <location>
        <begin position="17"/>
        <end position="141"/>
    </location>
</feature>
<dbReference type="InterPro" id="IPR031211">
    <property type="entry name" value="Nestin"/>
</dbReference>
<feature type="compositionally biased region" description="Basic and acidic residues" evidence="5">
    <location>
        <begin position="887"/>
        <end position="901"/>
    </location>
</feature>
<dbReference type="SMART" id="SM01391">
    <property type="entry name" value="Filament"/>
    <property type="match status" value="1"/>
</dbReference>
<evidence type="ECO:0000256" key="4">
    <source>
        <dbReference type="SAM" id="Coils"/>
    </source>
</evidence>
<dbReference type="Pfam" id="PF00038">
    <property type="entry name" value="Filament"/>
    <property type="match status" value="1"/>
</dbReference>
<dbReference type="Gene3D" id="1.20.5.1160">
    <property type="entry name" value="Vasodilator-stimulated phosphoprotein"/>
    <property type="match status" value="1"/>
</dbReference>
<feature type="compositionally biased region" description="Basic and acidic residues" evidence="5">
    <location>
        <begin position="1238"/>
        <end position="1256"/>
    </location>
</feature>
<comment type="similarity">
    <text evidence="3">Belongs to the intermediate filament family.</text>
</comment>
<dbReference type="InterPro" id="IPR018039">
    <property type="entry name" value="IF_conserved"/>
</dbReference>
<feature type="region of interest" description="Disordered" evidence="5">
    <location>
        <begin position="1866"/>
        <end position="1913"/>
    </location>
</feature>
<feature type="region of interest" description="Disordered" evidence="5">
    <location>
        <begin position="481"/>
        <end position="545"/>
    </location>
</feature>
<feature type="region of interest" description="Disordered" evidence="5">
    <location>
        <begin position="874"/>
        <end position="1006"/>
    </location>
</feature>
<feature type="compositionally biased region" description="Basic and acidic residues" evidence="5">
    <location>
        <begin position="1194"/>
        <end position="1208"/>
    </location>
</feature>
<feature type="compositionally biased region" description="Basic and acidic residues" evidence="5">
    <location>
        <begin position="600"/>
        <end position="614"/>
    </location>
</feature>
<dbReference type="PROSITE" id="PS51842">
    <property type="entry name" value="IF_ROD_2"/>
    <property type="match status" value="1"/>
</dbReference>
<dbReference type="KEGG" id="pvt:110081466"/>
<dbReference type="GO" id="GO:0019215">
    <property type="term" value="F:intermediate filament binding"/>
    <property type="evidence" value="ECO:0007669"/>
    <property type="project" value="InterPro"/>
</dbReference>
<dbReference type="InParanoid" id="A0A6J0U1R6"/>
<keyword evidence="7" id="KW-1185">Reference proteome</keyword>
<evidence type="ECO:0000256" key="3">
    <source>
        <dbReference type="RuleBase" id="RU000685"/>
    </source>
</evidence>
<feature type="compositionally biased region" description="Basic and acidic residues" evidence="5">
    <location>
        <begin position="1538"/>
        <end position="1570"/>
    </location>
</feature>
<evidence type="ECO:0000256" key="2">
    <source>
        <dbReference type="ARBA" id="ARBA00023054"/>
    </source>
</evidence>
<dbReference type="Proteomes" id="UP001652642">
    <property type="component" value="Chromosome 15"/>
</dbReference>
<dbReference type="PANTHER" id="PTHR47051">
    <property type="entry name" value="NESTIN"/>
    <property type="match status" value="1"/>
</dbReference>
<feature type="compositionally biased region" description="Basic and acidic residues" evidence="5">
    <location>
        <begin position="1434"/>
        <end position="1444"/>
    </location>
</feature>
<feature type="compositionally biased region" description="Polar residues" evidence="5">
    <location>
        <begin position="1486"/>
        <end position="1495"/>
    </location>
</feature>
<evidence type="ECO:0000259" key="6">
    <source>
        <dbReference type="PROSITE" id="PS51842"/>
    </source>
</evidence>
<dbReference type="GO" id="GO:0005882">
    <property type="term" value="C:intermediate filament"/>
    <property type="evidence" value="ECO:0007669"/>
    <property type="project" value="UniProtKB-KW"/>
</dbReference>
<keyword evidence="1 3" id="KW-0403">Intermediate filament</keyword>
<gene>
    <name evidence="8" type="primary">NES</name>
</gene>
<evidence type="ECO:0000313" key="8">
    <source>
        <dbReference type="RefSeq" id="XP_020653828.2"/>
    </source>
</evidence>
<feature type="compositionally biased region" description="Basic and acidic residues" evidence="5">
    <location>
        <begin position="1128"/>
        <end position="1146"/>
    </location>
</feature>
<feature type="compositionally biased region" description="Basic and acidic residues" evidence="5">
    <location>
        <begin position="1880"/>
        <end position="1905"/>
    </location>
</feature>
<feature type="region of interest" description="Disordered" evidence="5">
    <location>
        <begin position="572"/>
        <end position="811"/>
    </location>
</feature>
<protein>
    <submittedName>
        <fullName evidence="8">Nestin</fullName>
    </submittedName>
</protein>
<feature type="compositionally biased region" description="Basic and acidic residues" evidence="5">
    <location>
        <begin position="787"/>
        <end position="796"/>
    </location>
</feature>
<feature type="compositionally biased region" description="Acidic residues" evidence="5">
    <location>
        <begin position="1623"/>
        <end position="1643"/>
    </location>
</feature>
<accession>A0A6J0U1R6</accession>
<dbReference type="PROSITE" id="PS00226">
    <property type="entry name" value="IF_ROD_1"/>
    <property type="match status" value="1"/>
</dbReference>
<dbReference type="GO" id="GO:0031730">
    <property type="term" value="F:CCR5 chemokine receptor binding"/>
    <property type="evidence" value="ECO:0007669"/>
    <property type="project" value="TreeGrafter"/>
</dbReference>
<keyword evidence="2 4" id="KW-0175">Coiled coil</keyword>
<feature type="region of interest" description="Disordered" evidence="5">
    <location>
        <begin position="1079"/>
        <end position="1259"/>
    </location>
</feature>